<dbReference type="KEGG" id="ftj:FTUN_3779"/>
<dbReference type="PANTHER" id="PTHR34858">
    <property type="entry name" value="CYSO-CYSTEINE PEPTIDASE"/>
    <property type="match status" value="1"/>
</dbReference>
<evidence type="ECO:0000256" key="2">
    <source>
        <dbReference type="ARBA" id="ARBA00022723"/>
    </source>
</evidence>
<dbReference type="FunFam" id="3.40.140.10:FF:000085">
    <property type="entry name" value="Mov34/MPN/PAD-1 family protein"/>
    <property type="match status" value="1"/>
</dbReference>
<evidence type="ECO:0000313" key="8">
    <source>
        <dbReference type="Proteomes" id="UP000503447"/>
    </source>
</evidence>
<keyword evidence="4" id="KW-0862">Zinc</keyword>
<dbReference type="SUPFAM" id="SSF102712">
    <property type="entry name" value="JAB1/MPN domain"/>
    <property type="match status" value="1"/>
</dbReference>
<accession>A0A6M5YTG5</accession>
<dbReference type="GO" id="GO:0006508">
    <property type="term" value="P:proteolysis"/>
    <property type="evidence" value="ECO:0007669"/>
    <property type="project" value="UniProtKB-KW"/>
</dbReference>
<dbReference type="AlphaFoldDB" id="A0A6M5YTG5"/>
<dbReference type="InterPro" id="IPR051929">
    <property type="entry name" value="VirAsm_ModProt"/>
</dbReference>
<dbReference type="PANTHER" id="PTHR34858:SF1">
    <property type="entry name" value="CYSO-CYSTEINE PEPTIDASE"/>
    <property type="match status" value="1"/>
</dbReference>
<dbReference type="InterPro" id="IPR028090">
    <property type="entry name" value="JAB_dom_prok"/>
</dbReference>
<sequence>MFSRLSVPDLLFEEVIAHARLELPNECCGLLAGHVAAGAGVVTTRFTIGNDANSPTEYETNPRDLLTAFRRLRGTGADLLAIYHSHPTSAPVPSRRDVERNTYGETVVHVIVSLAGAEPEVRGWLLTEAGGREVPLEVTHI</sequence>
<dbReference type="GO" id="GO:0008235">
    <property type="term" value="F:metalloexopeptidase activity"/>
    <property type="evidence" value="ECO:0007669"/>
    <property type="project" value="TreeGrafter"/>
</dbReference>
<feature type="domain" description="MPN" evidence="6">
    <location>
        <begin position="4"/>
        <end position="130"/>
    </location>
</feature>
<keyword evidence="3" id="KW-0378">Hydrolase</keyword>
<evidence type="ECO:0000313" key="7">
    <source>
        <dbReference type="EMBL" id="QJW96222.1"/>
    </source>
</evidence>
<dbReference type="GO" id="GO:0008270">
    <property type="term" value="F:zinc ion binding"/>
    <property type="evidence" value="ECO:0007669"/>
    <property type="project" value="TreeGrafter"/>
</dbReference>
<evidence type="ECO:0000256" key="5">
    <source>
        <dbReference type="ARBA" id="ARBA00023049"/>
    </source>
</evidence>
<gene>
    <name evidence="7" type="ORF">FTUN_3779</name>
</gene>
<dbReference type="InterPro" id="IPR000555">
    <property type="entry name" value="JAMM/MPN+_dom"/>
</dbReference>
<dbReference type="Proteomes" id="UP000503447">
    <property type="component" value="Chromosome"/>
</dbReference>
<dbReference type="Pfam" id="PF14464">
    <property type="entry name" value="Prok-JAB"/>
    <property type="match status" value="1"/>
</dbReference>
<dbReference type="PROSITE" id="PS50249">
    <property type="entry name" value="MPN"/>
    <property type="match status" value="1"/>
</dbReference>
<evidence type="ECO:0000256" key="4">
    <source>
        <dbReference type="ARBA" id="ARBA00022833"/>
    </source>
</evidence>
<dbReference type="SMART" id="SM00232">
    <property type="entry name" value="JAB_MPN"/>
    <property type="match status" value="1"/>
</dbReference>
<keyword evidence="2" id="KW-0479">Metal-binding</keyword>
<dbReference type="RefSeq" id="WP_171471849.1">
    <property type="nucleotide sequence ID" value="NZ_CP053452.2"/>
</dbReference>
<protein>
    <recommendedName>
        <fullName evidence="6">MPN domain-containing protein</fullName>
    </recommendedName>
</protein>
<evidence type="ECO:0000256" key="3">
    <source>
        <dbReference type="ARBA" id="ARBA00022801"/>
    </source>
</evidence>
<organism evidence="7 8">
    <name type="scientific">Frigoriglobus tundricola</name>
    <dbReference type="NCBI Taxonomy" id="2774151"/>
    <lineage>
        <taxon>Bacteria</taxon>
        <taxon>Pseudomonadati</taxon>
        <taxon>Planctomycetota</taxon>
        <taxon>Planctomycetia</taxon>
        <taxon>Gemmatales</taxon>
        <taxon>Gemmataceae</taxon>
        <taxon>Frigoriglobus</taxon>
    </lineage>
</organism>
<dbReference type="InterPro" id="IPR037518">
    <property type="entry name" value="MPN"/>
</dbReference>
<evidence type="ECO:0000256" key="1">
    <source>
        <dbReference type="ARBA" id="ARBA00022670"/>
    </source>
</evidence>
<reference evidence="8" key="1">
    <citation type="submission" date="2020-05" db="EMBL/GenBank/DDBJ databases">
        <title>Frigoriglobus tundricola gen. nov., sp. nov., a psychrotolerant cellulolytic planctomycete of the family Gemmataceae with two divergent copies of 16S rRNA gene.</title>
        <authorList>
            <person name="Kulichevskaya I.S."/>
            <person name="Ivanova A.A."/>
            <person name="Naumoff D.G."/>
            <person name="Beletsky A.V."/>
            <person name="Rijpstra W.I.C."/>
            <person name="Sinninghe Damste J.S."/>
            <person name="Mardanov A.V."/>
            <person name="Ravin N.V."/>
            <person name="Dedysh S.N."/>
        </authorList>
    </citation>
    <scope>NUCLEOTIDE SEQUENCE [LARGE SCALE GENOMIC DNA]</scope>
    <source>
        <strain evidence="8">PL17</strain>
    </source>
</reference>
<dbReference type="EMBL" id="CP053452">
    <property type="protein sequence ID" value="QJW96222.1"/>
    <property type="molecule type" value="Genomic_DNA"/>
</dbReference>
<proteinExistence type="predicted"/>
<keyword evidence="8" id="KW-1185">Reference proteome</keyword>
<dbReference type="Gene3D" id="3.40.140.10">
    <property type="entry name" value="Cytidine Deaminase, domain 2"/>
    <property type="match status" value="1"/>
</dbReference>
<evidence type="ECO:0000259" key="6">
    <source>
        <dbReference type="PROSITE" id="PS50249"/>
    </source>
</evidence>
<name>A0A6M5YTG5_9BACT</name>
<keyword evidence="5" id="KW-0482">Metalloprotease</keyword>
<dbReference type="CDD" id="cd08070">
    <property type="entry name" value="MPN_like"/>
    <property type="match status" value="1"/>
</dbReference>
<keyword evidence="1" id="KW-0645">Protease</keyword>